<dbReference type="EMBL" id="KV454428">
    <property type="protein sequence ID" value="ODQ81255.1"/>
    <property type="molecule type" value="Genomic_DNA"/>
</dbReference>
<sequence>MTQGSPWKFNKVVIAPPLTPAERESYGLHTTDVLERFGMYVHLQSGLIVVHCLGNKSFSIRYSRHDLGLVLRLGLSLFAHDTSIEDLENEWVTLSGQTGVFFPLQVDPAAFNAELKYPLPLLAVNKGAIDAATRESFSKDAEFWKAFDEAPKSFAFQTLYTFSSNPISIFVQDAGTAPAPTPAPAPVPAPKRTMMMVLEELSDDETRSKRERKPSRRFNSETPTSPAEPISARAARAKRNAEEEYVPDVSKEAKFKSSATETFRPIYKESRSAFDKASLMFSWRSFPNTSFPAELVRRTYNQLLRDVNVILEISFPKLYNHKYMPDYERMFAPESMSYYQDNAARINKDKYDLLSANADLTGINSIREGSELFAVEIHNILATRIFLLMSFGGFFAPSAKELDTMNWEYATSQHYVADTLVITGPVGSNCVGVVPEKAKNAVLFWLFVIKPAVLHHYTAREQLAEVAIYRNHFFARDNEWKRNLFLYHCLTVLRRYHKWKLLNIENLSLSFANLLVLNIADAFLPATGEVVLPEPFALTIPGAAELIVRLRHLQLIWESEAPLQSFVSDDVQSTDEDEVEIEAKEKIKEEVKEKIKGEAKEAKEEGEEKKGKGETKETEEEAEANETKEEAKAKEGAEAKEGSESREEVKEEVEEVKEEAKEEVNVVTEMKKEGI</sequence>
<dbReference type="Proteomes" id="UP000094336">
    <property type="component" value="Unassembled WGS sequence"/>
</dbReference>
<accession>A0A1E3QU89</accession>
<reference evidence="3" key="1">
    <citation type="submission" date="2016-05" db="EMBL/GenBank/DDBJ databases">
        <title>Comparative genomics of biotechnologically important yeasts.</title>
        <authorList>
            <consortium name="DOE Joint Genome Institute"/>
            <person name="Riley R."/>
            <person name="Haridas S."/>
            <person name="Wolfe K.H."/>
            <person name="Lopes M.R."/>
            <person name="Hittinger C.T."/>
            <person name="Goker M."/>
            <person name="Salamov A."/>
            <person name="Wisecaver J."/>
            <person name="Long T.M."/>
            <person name="Aerts A.L."/>
            <person name="Barry K."/>
            <person name="Choi C."/>
            <person name="Clum A."/>
            <person name="Coughlan A.Y."/>
            <person name="Deshpande S."/>
            <person name="Douglass A.P."/>
            <person name="Hanson S.J."/>
            <person name="Klenk H.-P."/>
            <person name="Labutti K."/>
            <person name="Lapidus A."/>
            <person name="Lindquist E."/>
            <person name="Lipzen A."/>
            <person name="Meier-Kolthoff J.P."/>
            <person name="Ohm R.A."/>
            <person name="Otillar R.P."/>
            <person name="Pangilinan J."/>
            <person name="Peng Y."/>
            <person name="Rokas A."/>
            <person name="Rosa C.A."/>
            <person name="Scheuner C."/>
            <person name="Sibirny A.A."/>
            <person name="Slot J.C."/>
            <person name="Stielow J.B."/>
            <person name="Sun H."/>
            <person name="Kurtzman C.P."/>
            <person name="Blackwell M."/>
            <person name="Grigoriev I.V."/>
            <person name="Jeffries T.W."/>
        </authorList>
    </citation>
    <scope>NUCLEOTIDE SEQUENCE [LARGE SCALE GENOMIC DNA]</scope>
    <source>
        <strain evidence="3">NRRL Y-12698</strain>
    </source>
</reference>
<organism evidence="2 3">
    <name type="scientific">Babjeviella inositovora NRRL Y-12698</name>
    <dbReference type="NCBI Taxonomy" id="984486"/>
    <lineage>
        <taxon>Eukaryota</taxon>
        <taxon>Fungi</taxon>
        <taxon>Dikarya</taxon>
        <taxon>Ascomycota</taxon>
        <taxon>Saccharomycotina</taxon>
        <taxon>Pichiomycetes</taxon>
        <taxon>Serinales incertae sedis</taxon>
        <taxon>Babjeviella</taxon>
    </lineage>
</organism>
<dbReference type="AlphaFoldDB" id="A0A1E3QU89"/>
<feature type="compositionally biased region" description="Basic and acidic residues" evidence="1">
    <location>
        <begin position="595"/>
        <end position="616"/>
    </location>
</feature>
<dbReference type="RefSeq" id="XP_018986583.1">
    <property type="nucleotide sequence ID" value="XM_019128349.1"/>
</dbReference>
<feature type="region of interest" description="Disordered" evidence="1">
    <location>
        <begin position="200"/>
        <end position="242"/>
    </location>
</feature>
<dbReference type="GeneID" id="30146202"/>
<feature type="compositionally biased region" description="Basic and acidic residues" evidence="1">
    <location>
        <begin position="658"/>
        <end position="675"/>
    </location>
</feature>
<name>A0A1E3QU89_9ASCO</name>
<protein>
    <submittedName>
        <fullName evidence="2">Uncharacterized protein</fullName>
    </submittedName>
</protein>
<feature type="compositionally biased region" description="Basic and acidic residues" evidence="1">
    <location>
        <begin position="625"/>
        <end position="649"/>
    </location>
</feature>
<feature type="region of interest" description="Disordered" evidence="1">
    <location>
        <begin position="595"/>
        <end position="675"/>
    </location>
</feature>
<evidence type="ECO:0000256" key="1">
    <source>
        <dbReference type="SAM" id="MobiDB-lite"/>
    </source>
</evidence>
<evidence type="ECO:0000313" key="2">
    <source>
        <dbReference type="EMBL" id="ODQ81255.1"/>
    </source>
</evidence>
<gene>
    <name evidence="2" type="ORF">BABINDRAFT_160631</name>
</gene>
<proteinExistence type="predicted"/>
<evidence type="ECO:0000313" key="3">
    <source>
        <dbReference type="Proteomes" id="UP000094336"/>
    </source>
</evidence>
<keyword evidence="3" id="KW-1185">Reference proteome</keyword>